<reference evidence="3" key="1">
    <citation type="submission" date="2021-02" db="EMBL/GenBank/DDBJ databases">
        <authorList>
            <person name="Nowell W R."/>
        </authorList>
    </citation>
    <scope>NUCLEOTIDE SEQUENCE</scope>
</reference>
<dbReference type="InterPro" id="IPR036282">
    <property type="entry name" value="Glutathione-S-Trfase_C_sf"/>
</dbReference>
<dbReference type="AlphaFoldDB" id="A0A815AT22"/>
<proteinExistence type="inferred from homology"/>
<dbReference type="Pfam" id="PF00043">
    <property type="entry name" value="GST_C"/>
    <property type="match status" value="1"/>
</dbReference>
<dbReference type="Pfam" id="PF13417">
    <property type="entry name" value="GST_N_3"/>
    <property type="match status" value="1"/>
</dbReference>
<dbReference type="Gene3D" id="3.40.30.10">
    <property type="entry name" value="Glutaredoxin"/>
    <property type="match status" value="1"/>
</dbReference>
<comment type="similarity">
    <text evidence="1">Belongs to the GST superfamily.</text>
</comment>
<dbReference type="PANTHER" id="PTHR44051">
    <property type="entry name" value="GLUTATHIONE S-TRANSFERASE-RELATED"/>
    <property type="match status" value="1"/>
</dbReference>
<sequence>MIKRLRFYQIPWSTYCDKVRWALDLKEIPYDVINYNPYGKTKGLERAPKTIRKLMPILEDPNNNDNPFRCDSTPILLYLHNQYPQSSISLFPLSYEQCQQVFDKCLHLDSELGLYTRRIAYVQILKEKPSIISILLSEKYSWAYNPDDIRSRLISPFISCFMIARYRLHRIREEGLKEKTEQILLDIGEYLHTHNYLVGEQFSAADLTFCSLIKPLKRVPYFFDDNRFRIIFDYHERIRQKYDPKYPNIDTSIEKLIDKNRLQIKNNEKNLISHLKILIHRINFIRSIFISFMTMIVKKIYGPVTDNEEVLLFNTKSLENNQEKQAFNDQRRIKFNSKWSMMKFFLKYYCHLFFTIPNQAVYLNTKKT</sequence>
<name>A0A815AT22_9BILA</name>
<dbReference type="EMBL" id="CAJNOO010008566">
    <property type="protein sequence ID" value="CAF1483416.1"/>
    <property type="molecule type" value="Genomic_DNA"/>
</dbReference>
<dbReference type="PANTHER" id="PTHR44051:SF2">
    <property type="entry name" value="HYPOTHETICAL GLUTATHIONE S-TRANSFERASE LIKE PROTEIN"/>
    <property type="match status" value="1"/>
</dbReference>
<dbReference type="InterPro" id="IPR036249">
    <property type="entry name" value="Thioredoxin-like_sf"/>
</dbReference>
<evidence type="ECO:0000313" key="5">
    <source>
        <dbReference type="EMBL" id="CAF4017249.1"/>
    </source>
</evidence>
<feature type="domain" description="GST N-terminal" evidence="2">
    <location>
        <begin position="3"/>
        <end position="87"/>
    </location>
</feature>
<dbReference type="CDD" id="cd00299">
    <property type="entry name" value="GST_C_family"/>
    <property type="match status" value="1"/>
</dbReference>
<evidence type="ECO:0000313" key="6">
    <source>
        <dbReference type="Proteomes" id="UP000663889"/>
    </source>
</evidence>
<dbReference type="Gene3D" id="1.20.1050.10">
    <property type="match status" value="1"/>
</dbReference>
<evidence type="ECO:0000259" key="2">
    <source>
        <dbReference type="PROSITE" id="PS50404"/>
    </source>
</evidence>
<dbReference type="EMBL" id="CAJOBE010006786">
    <property type="protein sequence ID" value="CAF4017249.1"/>
    <property type="molecule type" value="Genomic_DNA"/>
</dbReference>
<organism evidence="3 6">
    <name type="scientific">Rotaria sordida</name>
    <dbReference type="NCBI Taxonomy" id="392033"/>
    <lineage>
        <taxon>Eukaryota</taxon>
        <taxon>Metazoa</taxon>
        <taxon>Spiralia</taxon>
        <taxon>Gnathifera</taxon>
        <taxon>Rotifera</taxon>
        <taxon>Eurotatoria</taxon>
        <taxon>Bdelloidea</taxon>
        <taxon>Philodinida</taxon>
        <taxon>Philodinidae</taxon>
        <taxon>Rotaria</taxon>
    </lineage>
</organism>
<dbReference type="Proteomes" id="UP000663889">
    <property type="component" value="Unassembled WGS sequence"/>
</dbReference>
<evidence type="ECO:0000313" key="3">
    <source>
        <dbReference type="EMBL" id="CAF1262287.1"/>
    </source>
</evidence>
<protein>
    <recommendedName>
        <fullName evidence="2">GST N-terminal domain-containing protein</fullName>
    </recommendedName>
</protein>
<comment type="caution">
    <text evidence="3">The sequence shown here is derived from an EMBL/GenBank/DDBJ whole genome shotgun (WGS) entry which is preliminary data.</text>
</comment>
<gene>
    <name evidence="5" type="ORF">FNK824_LOCUS26853</name>
    <name evidence="4" type="ORF">RFH988_LOCUS38092</name>
    <name evidence="3" type="ORF">SEV965_LOCUS24305</name>
</gene>
<evidence type="ECO:0000256" key="1">
    <source>
        <dbReference type="ARBA" id="ARBA00007409"/>
    </source>
</evidence>
<dbReference type="SUPFAM" id="SSF52833">
    <property type="entry name" value="Thioredoxin-like"/>
    <property type="match status" value="1"/>
</dbReference>
<evidence type="ECO:0000313" key="4">
    <source>
        <dbReference type="EMBL" id="CAF1483416.1"/>
    </source>
</evidence>
<dbReference type="InterPro" id="IPR004046">
    <property type="entry name" value="GST_C"/>
</dbReference>
<dbReference type="OrthoDB" id="9988732at2759"/>
<accession>A0A815AT22</accession>
<dbReference type="Proteomes" id="UP000663882">
    <property type="component" value="Unassembled WGS sequence"/>
</dbReference>
<dbReference type="InterPro" id="IPR004045">
    <property type="entry name" value="Glutathione_S-Trfase_N"/>
</dbReference>
<dbReference type="SUPFAM" id="SSF47616">
    <property type="entry name" value="GST C-terminal domain-like"/>
    <property type="match status" value="1"/>
</dbReference>
<dbReference type="Proteomes" id="UP000663874">
    <property type="component" value="Unassembled WGS sequence"/>
</dbReference>
<dbReference type="CDD" id="cd00570">
    <property type="entry name" value="GST_N_family"/>
    <property type="match status" value="1"/>
</dbReference>
<dbReference type="EMBL" id="CAJNOU010001867">
    <property type="protein sequence ID" value="CAF1262287.1"/>
    <property type="molecule type" value="Genomic_DNA"/>
</dbReference>
<dbReference type="PROSITE" id="PS50404">
    <property type="entry name" value="GST_NTER"/>
    <property type="match status" value="1"/>
</dbReference>